<evidence type="ECO:0000259" key="2">
    <source>
        <dbReference type="Pfam" id="PF26483"/>
    </source>
</evidence>
<dbReference type="EMBL" id="CP007551">
    <property type="protein sequence ID" value="AHZ22981.1"/>
    <property type="molecule type" value="Genomic_DNA"/>
</dbReference>
<reference evidence="4 7" key="3">
    <citation type="submission" date="2014-04" db="EMBL/GenBank/DDBJ databases">
        <title>Transcriptional profiles of Haloferax mediterranei on the basis of nitrogen availability.</title>
        <authorList>
            <person name="Bautista V."/>
        </authorList>
    </citation>
    <scope>NUCLEOTIDE SEQUENCE [LARGE SCALE GENOMIC DNA]</scope>
    <source>
        <strain evidence="4">ATCC 33500</strain>
        <strain evidence="7">ATCC 33500 / DSM 1411 / JCM 8866 / NBRC 14739 / NCIMB 2177 / R-4</strain>
    </source>
</reference>
<dbReference type="Proteomes" id="UP000027075">
    <property type="component" value="Chromosome"/>
</dbReference>
<reference evidence="5 8" key="5">
    <citation type="submission" date="2019-04" db="EMBL/GenBank/DDBJ databases">
        <title>Methylomes of two halophilic Archaea, Haloarcula marismortui and Haloferax mediterranei.</title>
        <authorList>
            <person name="DasSarma S."/>
            <person name="DasSarma P."/>
            <person name="DasSarma S."/>
            <person name="Fomenkov A."/>
            <person name="Vincze T."/>
            <person name="Anton B.P."/>
            <person name="Roberts R.J."/>
        </authorList>
    </citation>
    <scope>NUCLEOTIDE SEQUENCE [LARGE SCALE GENOMIC DNA]</scope>
    <source>
        <strain evidence="5">ATCC 33500</strain>
        <strain evidence="8">ATCC 33500 / DSM 1411 / JCM 8866 / NBRC 14739 / NCIMB 2177 / R-4</strain>
    </source>
</reference>
<gene>
    <name evidence="3" type="ordered locus">HFX_1892</name>
    <name evidence="4" type="ORF">BM92_10185</name>
    <name evidence="5" type="ORF">E6P09_02225</name>
</gene>
<evidence type="ECO:0000313" key="7">
    <source>
        <dbReference type="Proteomes" id="UP000027075"/>
    </source>
</evidence>
<dbReference type="GeneID" id="40155196"/>
<dbReference type="RefSeq" id="WP_014732380.1">
    <property type="nucleotide sequence ID" value="NC_017941.2"/>
</dbReference>
<name>I3R5S9_HALMT</name>
<dbReference type="Pfam" id="PF26483">
    <property type="entry name" value="DUF8155_C"/>
    <property type="match status" value="1"/>
</dbReference>
<dbReference type="OrthoDB" id="36515at2157"/>
<organism evidence="3 6">
    <name type="scientific">Haloferax mediterranei (strain ATCC 33500 / DSM 1411 / JCM 8866 / NBRC 14739 / NCIMB 2177 / R-4)</name>
    <name type="common">Halobacterium mediterranei</name>
    <dbReference type="NCBI Taxonomy" id="523841"/>
    <lineage>
        <taxon>Archaea</taxon>
        <taxon>Methanobacteriati</taxon>
        <taxon>Methanobacteriota</taxon>
        <taxon>Stenosarchaea group</taxon>
        <taxon>Halobacteria</taxon>
        <taxon>Halobacteriales</taxon>
        <taxon>Haloferacaceae</taxon>
        <taxon>Haloferax</taxon>
    </lineage>
</organism>
<dbReference type="AlphaFoldDB" id="I3R5S9"/>
<feature type="domain" description="DUF8155" evidence="2">
    <location>
        <begin position="164"/>
        <end position="294"/>
    </location>
</feature>
<evidence type="ECO:0000313" key="3">
    <source>
        <dbReference type="EMBL" id="AFK19589.1"/>
    </source>
</evidence>
<reference evidence="3 6" key="2">
    <citation type="journal article" date="2012" name="J. Bacteriol.">
        <title>Complete genome sequence of the metabolically versatile halophilic archaeon Haloferax mediterranei, a poly(3-hydroxybutyrate-co-3-hydroxyvalerate) producer.</title>
        <authorList>
            <person name="Han J."/>
            <person name="Zhang F."/>
            <person name="Hou J."/>
            <person name="Liu X."/>
            <person name="Li M."/>
            <person name="Liu H."/>
            <person name="Cai L."/>
            <person name="Zhang B."/>
            <person name="Chen Y."/>
            <person name="Zhou J."/>
            <person name="Hu S."/>
            <person name="Xiang H."/>
        </authorList>
    </citation>
    <scope>NUCLEOTIDE SEQUENCE [LARGE SCALE GENOMIC DNA]</scope>
    <source>
        <strain evidence="6">ATCC 33500 / DSM 1411 / JCM 8866 / NBRC 14739 / NCIMB 2177 / R-4</strain>
        <strain evidence="3">CGMCC 1.2087</strain>
    </source>
</reference>
<dbReference type="Pfam" id="PF26482">
    <property type="entry name" value="DUF8155"/>
    <property type="match status" value="1"/>
</dbReference>
<dbReference type="EMBL" id="CP001868">
    <property type="protein sequence ID" value="AFK19589.1"/>
    <property type="molecule type" value="Genomic_DNA"/>
</dbReference>
<reference evidence="3" key="1">
    <citation type="journal article" date="2012" name="Appl. Environ. Microbiol.">
        <title>Identification of the haloarchaeal phasin (PhaP) that functions in polyhydroxyalkanoate accumulation and granule formation in Haloferax mediterranei.</title>
        <authorList>
            <person name="Cai S."/>
            <person name="Cai L."/>
            <person name="Liu H."/>
            <person name="Liu X."/>
            <person name="Han J."/>
            <person name="Zhou J."/>
            <person name="Xiang H."/>
        </authorList>
    </citation>
    <scope>NUCLEOTIDE SEQUENCE</scope>
    <source>
        <strain evidence="3">CGMCC 1.2087</strain>
    </source>
</reference>
<feature type="domain" description="DUF8155" evidence="1">
    <location>
        <begin position="4"/>
        <end position="157"/>
    </location>
</feature>
<dbReference type="eggNOG" id="arCOG02979">
    <property type="taxonomic scope" value="Archaea"/>
</dbReference>
<evidence type="ECO:0000313" key="6">
    <source>
        <dbReference type="Proteomes" id="UP000006469"/>
    </source>
</evidence>
<dbReference type="Proteomes" id="UP000299011">
    <property type="component" value="Chromosome"/>
</dbReference>
<dbReference type="InterPro" id="IPR058468">
    <property type="entry name" value="DUF8155_N"/>
</dbReference>
<dbReference type="InterPro" id="IPR058817">
    <property type="entry name" value="DUF8155_C"/>
</dbReference>
<protein>
    <recommendedName>
        <fullName evidence="9">Peptidase M23</fullName>
    </recommendedName>
</protein>
<dbReference type="KEGG" id="hme:HFX_1892"/>
<accession>I3R5S9</accession>
<dbReference type="InterPro" id="IPR011055">
    <property type="entry name" value="Dup_hybrid_motif"/>
</dbReference>
<dbReference type="STRING" id="523841.HFX_1892"/>
<evidence type="ECO:0000313" key="5">
    <source>
        <dbReference type="EMBL" id="QCQ74154.1"/>
    </source>
</evidence>
<proteinExistence type="predicted"/>
<dbReference type="Proteomes" id="UP000006469">
    <property type="component" value="Chromosome"/>
</dbReference>
<dbReference type="Gene3D" id="2.70.70.10">
    <property type="entry name" value="Glucose Permease (Domain IIA)"/>
    <property type="match status" value="1"/>
</dbReference>
<evidence type="ECO:0000313" key="8">
    <source>
        <dbReference type="Proteomes" id="UP000299011"/>
    </source>
</evidence>
<dbReference type="EMBL" id="CP039139">
    <property type="protein sequence ID" value="QCQ74154.1"/>
    <property type="molecule type" value="Genomic_DNA"/>
</dbReference>
<evidence type="ECO:0000313" key="4">
    <source>
        <dbReference type="EMBL" id="AHZ22981.1"/>
    </source>
</evidence>
<evidence type="ECO:0000259" key="1">
    <source>
        <dbReference type="Pfam" id="PF26482"/>
    </source>
</evidence>
<reference evidence="3" key="4">
    <citation type="submission" date="2014-05" db="EMBL/GenBank/DDBJ databases">
        <authorList>
            <person name="Wang L."/>
            <person name="Yang H."/>
            <person name="Xiang H."/>
        </authorList>
    </citation>
    <scope>NUCLEOTIDE SEQUENCE</scope>
    <source>
        <strain>CGMCC 1.2087</strain>
    </source>
</reference>
<sequence length="302" mass="32249">MLRLPRSVCSRFERFSLYNSPYPAHDSGCAIDLYVAADDPVARSPVAGVVREARTVRAPDKPYAHEDEYLILLDVDAEATGLDWSGDSDSDPRTGLVARILHVDPDVAAGDEVQVGDSLGRLVRSGFFAPWVSNHIHLGFRPASANHHRARGSLPLTADVTVSPLDWDGHGTVVDVGETFVVLDRPTRKEGAVDSGEYVGLASDEGVVLDGGLAHYAAGGTLSSAPDDTSLSLLGAQVGQTVGRDVSWTDFDVFANGDRVTGLSLFASQTAFGTKVVCPNHEFEIGDEITVTIRPSNNPIRL</sequence>
<evidence type="ECO:0008006" key="9">
    <source>
        <dbReference type="Google" id="ProtNLM"/>
    </source>
</evidence>
<dbReference type="HOGENOM" id="CLU_942000_0_0_2"/>